<dbReference type="Proteomes" id="UP001430755">
    <property type="component" value="Unassembled WGS sequence"/>
</dbReference>
<feature type="region of interest" description="Disordered" evidence="1">
    <location>
        <begin position="1"/>
        <end position="142"/>
    </location>
</feature>
<organism evidence="3 4">
    <name type="scientific">Adlercreutzia faecimuris</name>
    <dbReference type="NCBI Taxonomy" id="2897341"/>
    <lineage>
        <taxon>Bacteria</taxon>
        <taxon>Bacillati</taxon>
        <taxon>Actinomycetota</taxon>
        <taxon>Coriobacteriia</taxon>
        <taxon>Eggerthellales</taxon>
        <taxon>Eggerthellaceae</taxon>
        <taxon>Adlercreutzia</taxon>
    </lineage>
</organism>
<feature type="compositionally biased region" description="Low complexity" evidence="1">
    <location>
        <begin position="53"/>
        <end position="71"/>
    </location>
</feature>
<evidence type="ECO:0000313" key="3">
    <source>
        <dbReference type="EMBL" id="MCI2240837.1"/>
    </source>
</evidence>
<protein>
    <submittedName>
        <fullName evidence="3">DUF4190 domain-containing protein</fullName>
    </submittedName>
</protein>
<feature type="region of interest" description="Disordered" evidence="1">
    <location>
        <begin position="251"/>
        <end position="278"/>
    </location>
</feature>
<reference evidence="3" key="1">
    <citation type="submission" date="2021-11" db="EMBL/GenBank/DDBJ databases">
        <title>A Novel Adlercreutzia Species, isolated from a Allomyrina dichotoma larva feces.</title>
        <authorList>
            <person name="Suh M.K."/>
        </authorList>
    </citation>
    <scope>NUCLEOTIDE SEQUENCE</scope>
    <source>
        <strain evidence="3">JBNU-10</strain>
    </source>
</reference>
<feature type="transmembrane region" description="Helical" evidence="2">
    <location>
        <begin position="214"/>
        <end position="240"/>
    </location>
</feature>
<evidence type="ECO:0000313" key="4">
    <source>
        <dbReference type="Proteomes" id="UP001430755"/>
    </source>
</evidence>
<feature type="compositionally biased region" description="Low complexity" evidence="1">
    <location>
        <begin position="92"/>
        <end position="142"/>
    </location>
</feature>
<proteinExistence type="predicted"/>
<dbReference type="EMBL" id="JAJMLW010000001">
    <property type="protein sequence ID" value="MCI2240837.1"/>
    <property type="molecule type" value="Genomic_DNA"/>
</dbReference>
<evidence type="ECO:0000256" key="2">
    <source>
        <dbReference type="SAM" id="Phobius"/>
    </source>
</evidence>
<feature type="transmembrane region" description="Helical" evidence="2">
    <location>
        <begin position="175"/>
        <end position="202"/>
    </location>
</feature>
<dbReference type="RefSeq" id="WP_242162456.1">
    <property type="nucleotide sequence ID" value="NZ_JAJMLW010000001.1"/>
</dbReference>
<feature type="compositionally biased region" description="Low complexity" evidence="1">
    <location>
        <begin position="251"/>
        <end position="275"/>
    </location>
</feature>
<accession>A0ABS9WD93</accession>
<evidence type="ECO:0000256" key="1">
    <source>
        <dbReference type="SAM" id="MobiDB-lite"/>
    </source>
</evidence>
<name>A0ABS9WD93_9ACTN</name>
<keyword evidence="2" id="KW-1133">Transmembrane helix</keyword>
<keyword evidence="4" id="KW-1185">Reference proteome</keyword>
<keyword evidence="2" id="KW-0472">Membrane</keyword>
<gene>
    <name evidence="3" type="ORF">LPT13_00485</name>
</gene>
<sequence length="450" mass="45616">MEDQSRDTLGGAQDAAPEASGAPVEPTEPVADQAVTPAEPVADQAVIPAEPVATSASEPAVEPAPAAAPAAADDKMTNKVTGTKSYAPAPAPDAAAPQQPGAAAPYAVGAAGAQQPGAGAVPPQQPASPYAQPAAPYGAQPGAPVPPASPYGAVPPAQAPAAGSGKATGALICGILAIVLCAAPIVGIVLGIVAIVMAGGYLKTFGSDGKAKAGRICGIVGIILSVLLWVFAIGTVLWAYNQVENTPHVGSTPSASLGSGSGSSSSSGSGSSSSSTNSVYDEDEQTILDLVSAQFDALEGGEAEMMQSIASIAAEGFEDATGVTMEECGIDPVNYARLMTDDLTYEVDLVVVNDKQGTGWVSVDVTCRDIFAVLDLFNEKVDEYDASGAANGMTEEQVNQKLGELLMAAVEETTETQDDYATINCTLENGTWMLNEDDWTQEMDYLFGLV</sequence>
<keyword evidence="2" id="KW-0812">Transmembrane</keyword>
<comment type="caution">
    <text evidence="3">The sequence shown here is derived from an EMBL/GenBank/DDBJ whole genome shotgun (WGS) entry which is preliminary data.</text>
</comment>